<feature type="compositionally biased region" description="Polar residues" evidence="1">
    <location>
        <begin position="13"/>
        <end position="28"/>
    </location>
</feature>
<comment type="caution">
    <text evidence="2">The sequence shown here is derived from an EMBL/GenBank/DDBJ whole genome shotgun (WGS) entry which is preliminary data.</text>
</comment>
<reference evidence="2 3" key="1">
    <citation type="submission" date="2015-01" db="EMBL/GenBank/DDBJ databases">
        <title>Evolution of Trichinella species and genotypes.</title>
        <authorList>
            <person name="Korhonen P.K."/>
            <person name="Edoardo P."/>
            <person name="Giuseppe L.R."/>
            <person name="Gasser R.B."/>
        </authorList>
    </citation>
    <scope>NUCLEOTIDE SEQUENCE [LARGE SCALE GENOMIC DNA]</scope>
    <source>
        <strain evidence="2">ISS141</strain>
    </source>
</reference>
<dbReference type="STRING" id="6337.A0A0V0YE95"/>
<protein>
    <submittedName>
        <fullName evidence="2">Uncharacterized protein</fullName>
    </submittedName>
</protein>
<name>A0A0V0YE95_TRIPS</name>
<evidence type="ECO:0000256" key="1">
    <source>
        <dbReference type="SAM" id="MobiDB-lite"/>
    </source>
</evidence>
<organism evidence="2 3">
    <name type="scientific">Trichinella pseudospiralis</name>
    <name type="common">Parasitic roundworm</name>
    <dbReference type="NCBI Taxonomy" id="6337"/>
    <lineage>
        <taxon>Eukaryota</taxon>
        <taxon>Metazoa</taxon>
        <taxon>Ecdysozoa</taxon>
        <taxon>Nematoda</taxon>
        <taxon>Enoplea</taxon>
        <taxon>Dorylaimia</taxon>
        <taxon>Trichinellida</taxon>
        <taxon>Trichinellidae</taxon>
        <taxon>Trichinella</taxon>
    </lineage>
</organism>
<evidence type="ECO:0000313" key="2">
    <source>
        <dbReference type="EMBL" id="KRX98705.1"/>
    </source>
</evidence>
<feature type="non-terminal residue" evidence="2">
    <location>
        <position position="192"/>
    </location>
</feature>
<feature type="region of interest" description="Disordered" evidence="1">
    <location>
        <begin position="1"/>
        <end position="34"/>
    </location>
</feature>
<dbReference type="AlphaFoldDB" id="A0A0V0YE95"/>
<evidence type="ECO:0000313" key="3">
    <source>
        <dbReference type="Proteomes" id="UP000054815"/>
    </source>
</evidence>
<accession>A0A0V0YE95</accession>
<sequence>MDEKERKIRPTPAVSTTESSFQSPTPDSTEPVDASFKLCTPITTLAPIKVEDALHTPSVTISPSDQQSFFPNFPDNELLSPAITDDNEDNNFIMSLYDFNESDLFFDSSSGSHPCSTAFPYQTTNVDDKQWFECNVDYSAVENCANAEPVFSSSCSSSGENCSSKAAGTAAVSMVPKGITTVAPTVSCSGST</sequence>
<proteinExistence type="predicted"/>
<dbReference type="EMBL" id="JYDU01000019">
    <property type="protein sequence ID" value="KRX98705.1"/>
    <property type="molecule type" value="Genomic_DNA"/>
</dbReference>
<dbReference type="Proteomes" id="UP000054815">
    <property type="component" value="Unassembled WGS sequence"/>
</dbReference>
<gene>
    <name evidence="2" type="ORF">T4E_2178</name>
</gene>